<feature type="region of interest" description="Disordered" evidence="2">
    <location>
        <begin position="720"/>
        <end position="786"/>
    </location>
</feature>
<feature type="compositionally biased region" description="Basic and acidic residues" evidence="2">
    <location>
        <begin position="819"/>
        <end position="855"/>
    </location>
</feature>
<protein>
    <recommendedName>
        <fullName evidence="3">PH domain-containing protein</fullName>
    </recommendedName>
</protein>
<comment type="caution">
    <text evidence="4">The sequence shown here is derived from an EMBL/GenBank/DDBJ whole genome shotgun (WGS) entry which is preliminary data.</text>
</comment>
<organism evidence="4 5">
    <name type="scientific">Ridgeia piscesae</name>
    <name type="common">Tubeworm</name>
    <dbReference type="NCBI Taxonomy" id="27915"/>
    <lineage>
        <taxon>Eukaryota</taxon>
        <taxon>Metazoa</taxon>
        <taxon>Spiralia</taxon>
        <taxon>Lophotrochozoa</taxon>
        <taxon>Annelida</taxon>
        <taxon>Polychaeta</taxon>
        <taxon>Sedentaria</taxon>
        <taxon>Canalipalpata</taxon>
        <taxon>Sabellida</taxon>
        <taxon>Siboglinidae</taxon>
        <taxon>Ridgeia</taxon>
    </lineage>
</organism>
<dbReference type="Proteomes" id="UP001209878">
    <property type="component" value="Unassembled WGS sequence"/>
</dbReference>
<feature type="coiled-coil region" evidence="1">
    <location>
        <begin position="918"/>
        <end position="952"/>
    </location>
</feature>
<evidence type="ECO:0000313" key="4">
    <source>
        <dbReference type="EMBL" id="KAK2180124.1"/>
    </source>
</evidence>
<evidence type="ECO:0000259" key="3">
    <source>
        <dbReference type="PROSITE" id="PS50003"/>
    </source>
</evidence>
<feature type="region of interest" description="Disordered" evidence="2">
    <location>
        <begin position="58"/>
        <end position="88"/>
    </location>
</feature>
<dbReference type="EMBL" id="JAODUO010000457">
    <property type="protein sequence ID" value="KAK2180124.1"/>
    <property type="molecule type" value="Genomic_DNA"/>
</dbReference>
<dbReference type="InterPro" id="IPR052223">
    <property type="entry name" value="Actin_Cytoskeleton_Reg"/>
</dbReference>
<dbReference type="Pfam" id="PF00169">
    <property type="entry name" value="PH"/>
    <property type="match status" value="1"/>
</dbReference>
<proteinExistence type="predicted"/>
<gene>
    <name evidence="4" type="ORF">NP493_458g02000</name>
</gene>
<feature type="compositionally biased region" description="Low complexity" evidence="2">
    <location>
        <begin position="692"/>
        <end position="706"/>
    </location>
</feature>
<dbReference type="GO" id="GO:0015629">
    <property type="term" value="C:actin cytoskeleton"/>
    <property type="evidence" value="ECO:0007669"/>
    <property type="project" value="TreeGrafter"/>
</dbReference>
<feature type="compositionally biased region" description="Low complexity" evidence="2">
    <location>
        <begin position="2797"/>
        <end position="2808"/>
    </location>
</feature>
<dbReference type="Gene3D" id="2.30.29.30">
    <property type="entry name" value="Pleckstrin-homology domain (PH domain)/Phosphotyrosine-binding domain (PTB)"/>
    <property type="match status" value="1"/>
</dbReference>
<evidence type="ECO:0000256" key="2">
    <source>
        <dbReference type="SAM" id="MobiDB-lite"/>
    </source>
</evidence>
<feature type="compositionally biased region" description="Low complexity" evidence="2">
    <location>
        <begin position="639"/>
        <end position="663"/>
    </location>
</feature>
<dbReference type="InterPro" id="IPR001849">
    <property type="entry name" value="PH_domain"/>
</dbReference>
<feature type="domain" description="PH" evidence="3">
    <location>
        <begin position="528"/>
        <end position="625"/>
    </location>
</feature>
<feature type="coiled-coil region" evidence="1">
    <location>
        <begin position="1473"/>
        <end position="1539"/>
    </location>
</feature>
<dbReference type="PANTHER" id="PTHR17271:SF1">
    <property type="entry name" value="PROTEIN OUTSPREAD"/>
    <property type="match status" value="1"/>
</dbReference>
<feature type="compositionally biased region" description="Polar residues" evidence="2">
    <location>
        <begin position="425"/>
        <end position="436"/>
    </location>
</feature>
<feature type="compositionally biased region" description="Polar residues" evidence="2">
    <location>
        <begin position="761"/>
        <end position="781"/>
    </location>
</feature>
<dbReference type="SMART" id="SM00233">
    <property type="entry name" value="PH"/>
    <property type="match status" value="1"/>
</dbReference>
<dbReference type="PROSITE" id="PS50003">
    <property type="entry name" value="PH_DOMAIN"/>
    <property type="match status" value="1"/>
</dbReference>
<feature type="region of interest" description="Disordered" evidence="2">
    <location>
        <begin position="425"/>
        <end position="523"/>
    </location>
</feature>
<feature type="region of interest" description="Disordered" evidence="2">
    <location>
        <begin position="807"/>
        <end position="913"/>
    </location>
</feature>
<feature type="region of interest" description="Disordered" evidence="2">
    <location>
        <begin position="2715"/>
        <end position="2842"/>
    </location>
</feature>
<evidence type="ECO:0000313" key="5">
    <source>
        <dbReference type="Proteomes" id="UP001209878"/>
    </source>
</evidence>
<feature type="compositionally biased region" description="Polar residues" evidence="2">
    <location>
        <begin position="720"/>
        <end position="729"/>
    </location>
</feature>
<feature type="region of interest" description="Disordered" evidence="2">
    <location>
        <begin position="179"/>
        <end position="198"/>
    </location>
</feature>
<keyword evidence="5" id="KW-1185">Reference proteome</keyword>
<dbReference type="PANTHER" id="PTHR17271">
    <property type="entry name" value="PLECKSTRIN HOMOLOGY PH DOMAIN-CONTAINING PROTEIN"/>
    <property type="match status" value="1"/>
</dbReference>
<dbReference type="SUPFAM" id="SSF50729">
    <property type="entry name" value="PH domain-like"/>
    <property type="match status" value="1"/>
</dbReference>
<feature type="compositionally biased region" description="Polar residues" evidence="2">
    <location>
        <begin position="473"/>
        <end position="485"/>
    </location>
</feature>
<feature type="compositionally biased region" description="Polar residues" evidence="2">
    <location>
        <begin position="664"/>
        <end position="691"/>
    </location>
</feature>
<feature type="compositionally biased region" description="Basic and acidic residues" evidence="2">
    <location>
        <begin position="490"/>
        <end position="501"/>
    </location>
</feature>
<feature type="region of interest" description="Disordered" evidence="2">
    <location>
        <begin position="1540"/>
        <end position="1562"/>
    </location>
</feature>
<feature type="compositionally biased region" description="Basic and acidic residues" evidence="2">
    <location>
        <begin position="514"/>
        <end position="523"/>
    </location>
</feature>
<sequence length="2842" mass="316025">MNQCIDVVDAEEITGHQLSISIVITEHSTYIKGTTKDETTRWYDVLVMYPRSNKVKTRRSPTYVAPKSTATTTTTTEPEDAKCDSTASTGVSTSTTMAARMHDTTAVVPPSKRVYYPPYRSVPTQGYSSKKELPWWQRITRTGSLAMSYPDTLRQTGSAENINGHALTYRGIRNMKHKNSQHDGMRRSSSLHDLPTSRPDDDAAFVALGRNFRSRSRESLVGSSYLPPAPSALLHAPQPQRPVSVCCFADSVVCNANSTDSTAACVVVCDRPHKPPRTLFEALTNPDPPTPKVKHDHYMQLASVPKLRPVDHYAGNAPTPTGDSGPGPSRVTKLNGLTLTNTVANKARFWEAQSKGTGTVAPTGGRTVRNAPTKAVTVVSRREHSLPRSHSSCKTSPLLHAPRLAPAPFPTSTPLTFTTSLHSVDQDSSTFSSHGRTSVMAGPPAPLSLSRSWRSSERSPSPPPVWNSADPLWQSQPRSPTSSLLLNGRSKNETDEYKMAKSGDAAATRPGSGHRLDTVHRESSPDVQYTKKGWLVKQGVSDKEWTKHWFVLNANFLRYFRDSASEGSNQLDGVIDLSSIYRVTEVNVSRNYGFKLETQHGDIVLSAMTSGIRTKWMQALQACLQNYIAAATSSATSSLASSPRSSLVDVRRGSGTSAASSGRQVSSLVDGVTTTRHASSPSLSHPTRASKSLTDSSRASSNSSDRTNFTCTWPYKKVEGSTQAMSDSSYLDDDEGQKDEDQRDSTPRSLRSSHRRSTTSENLLRTSHASKFESRTVSSELSSDDTDVDAAGAVNKRKVTRIHSRDYRSKSLGVPPTRDTLELASKESLRNSKETARSAKDLGRGSKDALRRKNSGELLKPALHPYRAPSAKVKEKSRSKSPRTKSPPPDARKKDGKVKRKEVDPVARPTRGSEGTYIELLENQVGSLKTSLEKAEAELSEVTHTNTELKSQLHLVKQTHHSSLQDMTTADRSQYLAQTPGIHDDFYPGCVVEPQKISEFAKLQVQNLKQQLCETQSTARGQQQQIGDLHHKLDLTAAALATTEAELTQTVRDLKVERDELRAAADDWSSKVERLTKELTERDMLLESKERELRDVTSKLREAKAMLDVKSDKIESLEVELHEVSGLREELEDKMHQLDNLDHELTVTKQHLREQDEQMQRAQRQYQTTLTEREHEFYSEKAQLQQQVEQLQSTLTHPDLADTTLEELLSDKDETIAQLEEKLIEDNGKVQELSDELTLEMEDNDNMRQELDTVLEEQKKVAVELEKEKADRCRLEKQVEVLKGGDKGREPELVLRCDQLQMELCDAQQLIDMLRKENDGLKVAVEELTASVDELKKGYEEEVWKNKELQGLLESSQKSSAANLLELAQLKANYDNALGDLKNTNTQLESVQDELVETQTASAAQLSSKSEELNRSQKQVAGLQSQLTEVQTELSTLLSAEAAPLHVDTDTALLTEGLPEELKTRYHTAVGEIKKLRKKLKEIQISREKLESNNYSLKQELKNMEIGYQDQLNQLSSKVHDLTNKLSVAERRVRRLDRRSSRYNSIGSSSEPESENTAHSSPCESIVTQANIQEALVSIQQGVLLSMTENSSTCSSVASSVAAEAISQPAPLGGDAEGLVAKITSLQSEIAVSESKVQELTTKLLHHRELEVELSVLQQSEASLKVQSQFQQQQINTLKQQLDEKPLDASAAQALQRHLQETETKLVSTRATLDVCRQKLNGVVHELTPEHSELANTVRNKLEDIVAETETGKSSSCEGGGNMKLLAERLALEAAILGEMAHMSESCDLQGHDLASVQKASLLLLDLEQKLGCGGADKAADGTQGETVQVYASLLADKILLQDQMTKLVANMDMTGDDSKDESADTDAVKTAARHALSKAELDLQLPPKASQVSTSVVSRALVRNELSVVLRQLGDHHKRTNDADTRQQATETLWQSTLQGLMDRQNNLADSIESYRSSKLAEIGRLFLQKHSRSVDDVTADATTIQAFDRDLLLAEFTAMLMKFVESYLPDRKCVEKTVEGEKEQFMSDLTHYCGQSNSKEQTPDASDVIADAALDDAINSAMMQLASVLALKVTVAALVTGADNDMVTDTIKSLSTTNDRKQLVSQLRHTSQVKNRVASYLLNNGADGSTGAPHGDITRLVTHLAETDAQLQQHQALCESYAAAVSQEAAWQAELTYVTVRLTQQHQDEIQKLSSRIPGPDLRDAEMQELRDTLDERTQELRQKEAKLADEISDMKRHLAEARDQLERKETSFRQEIAALKDGYEIRIRSLQQDLAQVGAEHEAEQAKSNSKSTSLAGELATTQSCLQQLQQERELLKKENDGVIAALKDDIAKLKEQMAVTSAALSTGGAADHSESLETEVSRLWKLLEDERRKHAKEVEQLREKLTGSTEDAAQSVYTSRVQEMQDQIQSMQVEYEQELELLRSAHRRELVRSKEEMMQLLAAAEEKSLRVDEDSIRKKYIKEIERIKQMYDKGFASMEKSHHKVMMEMRKAHKRELDALRQEKDQLLNEETKATQSALESMRNAHEAELQAERNKFLDLIGKRYSQADVEALQRQHEDDLDLIQGEINQISEQYSIKVLECATLEERLDVQTKALHQSRKRVQDLIARNEELNTKLKHEIQKLNRMVANTGGNTLGSEGEPPEINELRVALKIKEAEIHQLQEEIKSWKEQLHDTVEELEDSMEMYHDLYSEHTATKQRYEKELVELKEKLQRAVPPSTSGDEPSSGDDESYNSSSDQSEGEEAPLEGACAASPPQGTRGSSSQRRQLWRQKDQDHAHSSPNLVGSEELLGSTDSLSSSPRASSSRERHLSAGTEPSLKKHPSIPSVNVSQDDVRDT</sequence>
<feature type="compositionally biased region" description="Polar residues" evidence="2">
    <location>
        <begin position="2760"/>
        <end position="2771"/>
    </location>
</feature>
<evidence type="ECO:0000256" key="1">
    <source>
        <dbReference type="SAM" id="Coils"/>
    </source>
</evidence>
<name>A0AAD9KYP1_RIDPI</name>
<feature type="region of interest" description="Disordered" evidence="2">
    <location>
        <begin position="377"/>
        <end position="411"/>
    </location>
</feature>
<keyword evidence="1" id="KW-0175">Coiled coil</keyword>
<feature type="coiled-coil region" evidence="1">
    <location>
        <begin position="2487"/>
        <end position="2715"/>
    </location>
</feature>
<dbReference type="GO" id="GO:0051015">
    <property type="term" value="F:actin filament binding"/>
    <property type="evidence" value="ECO:0007669"/>
    <property type="project" value="TreeGrafter"/>
</dbReference>
<dbReference type="InterPro" id="IPR011993">
    <property type="entry name" value="PH-like_dom_sf"/>
</dbReference>
<feature type="coiled-coil region" evidence="1">
    <location>
        <begin position="1367"/>
        <end position="1433"/>
    </location>
</feature>
<feature type="coiled-coil region" evidence="1">
    <location>
        <begin position="2209"/>
        <end position="2451"/>
    </location>
</feature>
<accession>A0AAD9KYP1</accession>
<reference evidence="4" key="1">
    <citation type="journal article" date="2023" name="Mol. Biol. Evol.">
        <title>Third-Generation Sequencing Reveals the Adaptive Role of the Epigenome in Three Deep-Sea Polychaetes.</title>
        <authorList>
            <person name="Perez M."/>
            <person name="Aroh O."/>
            <person name="Sun Y."/>
            <person name="Lan Y."/>
            <person name="Juniper S.K."/>
            <person name="Young C.R."/>
            <person name="Angers B."/>
            <person name="Qian P.Y."/>
        </authorList>
    </citation>
    <scope>NUCLEOTIDE SEQUENCE</scope>
    <source>
        <strain evidence="4">R07B-5</strain>
    </source>
</reference>
<feature type="coiled-coil region" evidence="1">
    <location>
        <begin position="1044"/>
        <end position="1268"/>
    </location>
</feature>
<feature type="region of interest" description="Disordered" evidence="2">
    <location>
        <begin position="639"/>
        <end position="706"/>
    </location>
</feature>